<keyword evidence="5" id="KW-0408">Iron</keyword>
<keyword evidence="6" id="KW-0472">Membrane</keyword>
<protein>
    <submittedName>
        <fullName evidence="8">Ethylbenzene dehydrogenase-related protein</fullName>
    </submittedName>
</protein>
<dbReference type="GO" id="GO:0020037">
    <property type="term" value="F:heme binding"/>
    <property type="evidence" value="ECO:0007669"/>
    <property type="project" value="InterPro"/>
</dbReference>
<proteinExistence type="predicted"/>
<dbReference type="NCBIfam" id="TIGR03477">
    <property type="entry name" value="DMSO_red_II_gam"/>
    <property type="match status" value="1"/>
</dbReference>
<evidence type="ECO:0000313" key="8">
    <source>
        <dbReference type="EMBL" id="XCF18261.1"/>
    </source>
</evidence>
<dbReference type="EMBL" id="CP159205">
    <property type="protein sequence ID" value="XCF18261.1"/>
    <property type="molecule type" value="Genomic_DNA"/>
</dbReference>
<dbReference type="KEGG" id="hanx:ABSL23_16440"/>
<feature type="domain" description="Cytochrome c-552/DMSO reductase-like haem-binding" evidence="7">
    <location>
        <begin position="32"/>
        <end position="206"/>
    </location>
</feature>
<dbReference type="GO" id="GO:0042597">
    <property type="term" value="C:periplasmic space"/>
    <property type="evidence" value="ECO:0007669"/>
    <property type="project" value="InterPro"/>
</dbReference>
<evidence type="ECO:0000259" key="7">
    <source>
        <dbReference type="SMART" id="SM00887"/>
    </source>
</evidence>
<dbReference type="RefSeq" id="WP_353635549.1">
    <property type="nucleotide sequence ID" value="NZ_CP159205.1"/>
</dbReference>
<geneLocation type="plasmid" evidence="8">
    <name>pNMX12-1_211</name>
</geneLocation>
<keyword evidence="4" id="KW-0249">Electron transport</keyword>
<organism evidence="8">
    <name type="scientific">Halobacterium sp. NMX12-1</name>
    <dbReference type="NCBI Taxonomy" id="3166650"/>
    <lineage>
        <taxon>Archaea</taxon>
        <taxon>Methanobacteriati</taxon>
        <taxon>Methanobacteriota</taxon>
        <taxon>Stenosarchaea group</taxon>
        <taxon>Halobacteria</taxon>
        <taxon>Halobacteriales</taxon>
        <taxon>Halobacteriaceae</taxon>
        <taxon>Halobacterium</taxon>
    </lineage>
</organism>
<name>A0AAU8CH42_9EURY</name>
<keyword evidence="2" id="KW-0349">Heme</keyword>
<dbReference type="GO" id="GO:0046872">
    <property type="term" value="F:metal ion binding"/>
    <property type="evidence" value="ECO:0007669"/>
    <property type="project" value="UniProtKB-KW"/>
</dbReference>
<sequence>MAVAPALVSARPANEIPVEQVGGDSNLSAPTADAWSDVAPVRVPLSSAPSGVVDAGDTSASTARVRVAHDDESLYVRLRWPDGSADGNVSGPRGFADAAAVQLPANASDNPAIAMGSPRAPVNVWYWNAEAGSEELLAGGPGSTTEFADPAVQTRTTRENGSYALVFERSLTAGGQNRTNVTLARDVDVAFAVWNGSNMERSGRKAVSEWYHLPLGPQPSGPPYQSILWAVAGLAIVAVLAITVVAVRRADDE</sequence>
<dbReference type="AlphaFoldDB" id="A0AAU8CH42"/>
<keyword evidence="8" id="KW-0614">Plasmid</keyword>
<reference evidence="8" key="1">
    <citation type="submission" date="2024-06" db="EMBL/GenBank/DDBJ databases">
        <title>Genome Sequence of an extremely halophilic archaeon isolated from Permian era halite, Salado Formation, Carlsbad, New Mexico: Halobacterium sp. strain NMX12-1.</title>
        <authorList>
            <person name="Sotoa L."/>
            <person name="DasSarma P."/>
            <person name="Anton B.P."/>
            <person name="Vincze T."/>
            <person name="Verma I."/>
            <person name="Eralp B."/>
            <person name="Powers D.W."/>
            <person name="Dozier B.L."/>
            <person name="Roberts R.J."/>
            <person name="DasSarma S."/>
        </authorList>
    </citation>
    <scope>NUCLEOTIDE SEQUENCE</scope>
    <source>
        <strain evidence="8">NMX12-1</strain>
        <plasmid evidence="8">pNMX12-1_211</plasmid>
    </source>
</reference>
<keyword evidence="1" id="KW-0813">Transport</keyword>
<dbReference type="Gene3D" id="2.60.40.1190">
    <property type="match status" value="1"/>
</dbReference>
<keyword evidence="6" id="KW-0812">Transmembrane</keyword>
<dbReference type="InterPro" id="IPR017838">
    <property type="entry name" value="DMSO_Rdtase_II_haem_b-bd_su"/>
</dbReference>
<evidence type="ECO:0000256" key="2">
    <source>
        <dbReference type="ARBA" id="ARBA00022617"/>
    </source>
</evidence>
<evidence type="ECO:0000256" key="6">
    <source>
        <dbReference type="SAM" id="Phobius"/>
    </source>
</evidence>
<evidence type="ECO:0000256" key="5">
    <source>
        <dbReference type="ARBA" id="ARBA00023004"/>
    </source>
</evidence>
<evidence type="ECO:0000256" key="3">
    <source>
        <dbReference type="ARBA" id="ARBA00022723"/>
    </source>
</evidence>
<gene>
    <name evidence="8" type="ORF">ABSL23_16440</name>
</gene>
<dbReference type="InterPro" id="IPR019020">
    <property type="entry name" value="Cyt-c552/DMSO_Rdtase_haem-bd"/>
</dbReference>
<dbReference type="SMART" id="SM00887">
    <property type="entry name" value="EB_dh"/>
    <property type="match status" value="1"/>
</dbReference>
<evidence type="ECO:0000256" key="4">
    <source>
        <dbReference type="ARBA" id="ARBA00022982"/>
    </source>
</evidence>
<dbReference type="GeneID" id="91110772"/>
<accession>A0AAU8CH42</accession>
<dbReference type="CDD" id="cd09623">
    <property type="entry name" value="DOMON_EBDH"/>
    <property type="match status" value="1"/>
</dbReference>
<keyword evidence="6" id="KW-1133">Transmembrane helix</keyword>
<keyword evidence="3" id="KW-0479">Metal-binding</keyword>
<feature type="transmembrane region" description="Helical" evidence="6">
    <location>
        <begin position="227"/>
        <end position="247"/>
    </location>
</feature>
<dbReference type="Pfam" id="PF09459">
    <property type="entry name" value="EB_dh"/>
    <property type="match status" value="2"/>
</dbReference>
<evidence type="ECO:0000256" key="1">
    <source>
        <dbReference type="ARBA" id="ARBA00022448"/>
    </source>
</evidence>